<dbReference type="InterPro" id="IPR005950">
    <property type="entry name" value="ModA"/>
</dbReference>
<accession>H6SLP0</accession>
<dbReference type="HOGENOM" id="CLU_065520_1_0_5"/>
<dbReference type="NCBIfam" id="TIGR01256">
    <property type="entry name" value="modA"/>
    <property type="match status" value="1"/>
</dbReference>
<dbReference type="GO" id="GO:0030973">
    <property type="term" value="F:molybdate ion binding"/>
    <property type="evidence" value="ECO:0007669"/>
    <property type="project" value="InterPro"/>
</dbReference>
<evidence type="ECO:0000313" key="7">
    <source>
        <dbReference type="EMBL" id="CCG08905.1"/>
    </source>
</evidence>
<name>H6SLP0_PARPM</name>
<comment type="similarity">
    <text evidence="1">Belongs to the bacterial solute-binding protein ModA family.</text>
</comment>
<dbReference type="CDD" id="cd13539">
    <property type="entry name" value="PBP2_AvModA"/>
    <property type="match status" value="1"/>
</dbReference>
<gene>
    <name evidence="7" type="ORF">RSPPHO_02279</name>
</gene>
<evidence type="ECO:0000256" key="4">
    <source>
        <dbReference type="ARBA" id="ARBA00022729"/>
    </source>
</evidence>
<dbReference type="InterPro" id="IPR050682">
    <property type="entry name" value="ModA/WtpA"/>
</dbReference>
<evidence type="ECO:0000256" key="1">
    <source>
        <dbReference type="ARBA" id="ARBA00009175"/>
    </source>
</evidence>
<sequence length="266" mass="27736">MEVFMNFSPVRAAFVTAIAAPVALVLGLSAGVPDARAGETLAAVAANFTAAANEIGEAFTKATGHTVKYSFGATGQLYTQITQGAPFEVFLSADAERPAQAVKEGFAAPDTLFTYAIGKLVLWSADPAVVDAEGAVLKAGTFEKIALANPAAAPYGAAAVETLKALGLYETLEPKIVQGNNISQTHQFIASGSAQLGFVALAQIITEDKGSKWVVPETMYTPIRQDAVLLNTGKDSEAARAYVSFLKSPEALAIIKRYGYGTDGHS</sequence>
<dbReference type="GO" id="GO:0015689">
    <property type="term" value="P:molybdate ion transport"/>
    <property type="evidence" value="ECO:0007669"/>
    <property type="project" value="InterPro"/>
</dbReference>
<keyword evidence="4" id="KW-0732">Signal</keyword>
<keyword evidence="3 6" id="KW-0479">Metal-binding</keyword>
<dbReference type="GO" id="GO:1901359">
    <property type="term" value="F:tungstate binding"/>
    <property type="evidence" value="ECO:0007669"/>
    <property type="project" value="UniProtKB-ARBA"/>
</dbReference>
<dbReference type="FunFam" id="3.40.190.10:FF:000035">
    <property type="entry name" value="Molybdate ABC transporter substrate-binding protein"/>
    <property type="match status" value="1"/>
</dbReference>
<protein>
    <submittedName>
        <fullName evidence="7">ABC-type molybdate transport system, periplasmic component</fullName>
    </submittedName>
</protein>
<dbReference type="eggNOG" id="COG0725">
    <property type="taxonomic scope" value="Bacteria"/>
</dbReference>
<dbReference type="Gene3D" id="3.40.190.10">
    <property type="entry name" value="Periplasmic binding protein-like II"/>
    <property type="match status" value="2"/>
</dbReference>
<dbReference type="PATRIC" id="fig|1150469.3.peg.2565"/>
<keyword evidence="2 6" id="KW-0500">Molybdenum</keyword>
<keyword evidence="8" id="KW-1185">Reference proteome</keyword>
<dbReference type="GO" id="GO:0046872">
    <property type="term" value="F:metal ion binding"/>
    <property type="evidence" value="ECO:0007669"/>
    <property type="project" value="UniProtKB-KW"/>
</dbReference>
<dbReference type="EMBL" id="HE663493">
    <property type="protein sequence ID" value="CCG08905.1"/>
    <property type="molecule type" value="Genomic_DNA"/>
</dbReference>
<evidence type="ECO:0000256" key="6">
    <source>
        <dbReference type="PIRSR" id="PIRSR004846-1"/>
    </source>
</evidence>
<evidence type="ECO:0000256" key="3">
    <source>
        <dbReference type="ARBA" id="ARBA00022723"/>
    </source>
</evidence>
<feature type="binding site" evidence="6">
    <location>
        <position position="74"/>
    </location>
    <ligand>
        <name>molybdate</name>
        <dbReference type="ChEBI" id="CHEBI:36264"/>
    </ligand>
</feature>
<organism evidence="7 8">
    <name type="scientific">Pararhodospirillum photometricum DSM 122</name>
    <dbReference type="NCBI Taxonomy" id="1150469"/>
    <lineage>
        <taxon>Bacteria</taxon>
        <taxon>Pseudomonadati</taxon>
        <taxon>Pseudomonadota</taxon>
        <taxon>Alphaproteobacteria</taxon>
        <taxon>Rhodospirillales</taxon>
        <taxon>Rhodospirillaceae</taxon>
        <taxon>Pararhodospirillum</taxon>
    </lineage>
</organism>
<evidence type="ECO:0000313" key="8">
    <source>
        <dbReference type="Proteomes" id="UP000033220"/>
    </source>
</evidence>
<evidence type="ECO:0000256" key="5">
    <source>
        <dbReference type="ARBA" id="ARBA00062515"/>
    </source>
</evidence>
<proteinExistence type="inferred from homology"/>
<dbReference type="PANTHER" id="PTHR30632">
    <property type="entry name" value="MOLYBDATE-BINDING PERIPLASMIC PROTEIN"/>
    <property type="match status" value="1"/>
</dbReference>
<dbReference type="InterPro" id="IPR044084">
    <property type="entry name" value="AvModA-like_subst-bd"/>
</dbReference>
<dbReference type="Proteomes" id="UP000033220">
    <property type="component" value="Chromosome DSM 122"/>
</dbReference>
<dbReference type="STRING" id="1150469.RSPPHO_02279"/>
<evidence type="ECO:0000256" key="2">
    <source>
        <dbReference type="ARBA" id="ARBA00022505"/>
    </source>
</evidence>
<dbReference type="Pfam" id="PF13531">
    <property type="entry name" value="SBP_bac_11"/>
    <property type="match status" value="1"/>
</dbReference>
<dbReference type="SUPFAM" id="SSF53850">
    <property type="entry name" value="Periplasmic binding protein-like II"/>
    <property type="match status" value="1"/>
</dbReference>
<reference evidence="7 8" key="1">
    <citation type="submission" date="2012-02" db="EMBL/GenBank/DDBJ databases">
        <title>Shotgun genome sequence of Phaeospirillum photometricum DSM 122.</title>
        <authorList>
            <person name="Duquesne K."/>
            <person name="Sturgis J."/>
        </authorList>
    </citation>
    <scope>NUCLEOTIDE SEQUENCE [LARGE SCALE GENOMIC DNA]</scope>
    <source>
        <strain evidence="8">DSM122</strain>
    </source>
</reference>
<dbReference type="PANTHER" id="PTHR30632:SF14">
    <property type="entry name" value="TUNGSTATE_MOLYBDATE_CHROMATE-BINDING PROTEIN MODA"/>
    <property type="match status" value="1"/>
</dbReference>
<dbReference type="PIRSF" id="PIRSF004846">
    <property type="entry name" value="ModA"/>
    <property type="match status" value="1"/>
</dbReference>
<feature type="binding site" evidence="6">
    <location>
        <position position="182"/>
    </location>
    <ligand>
        <name>molybdate</name>
        <dbReference type="ChEBI" id="CHEBI:36264"/>
    </ligand>
</feature>
<dbReference type="AlphaFoldDB" id="H6SLP0"/>
<dbReference type="KEGG" id="rpm:RSPPHO_02279"/>
<comment type="subunit">
    <text evidence="5">The complex is composed of two ATP-binding proteins (ModC), two transmembrane proteins (ModB) and a solute-binding protein (ModA).</text>
</comment>